<keyword evidence="1" id="KW-1133">Transmembrane helix</keyword>
<evidence type="ECO:0000256" key="1">
    <source>
        <dbReference type="SAM" id="Phobius"/>
    </source>
</evidence>
<dbReference type="EMBL" id="BMPF01000001">
    <property type="protein sequence ID" value="GGL27124.1"/>
    <property type="molecule type" value="Genomic_DNA"/>
</dbReference>
<comment type="caution">
    <text evidence="2">The sequence shown here is derived from an EMBL/GenBank/DDBJ whole genome shotgun (WGS) entry which is preliminary data.</text>
</comment>
<organism evidence="2 3">
    <name type="scientific">Halarchaeum grantii</name>
    <dbReference type="NCBI Taxonomy" id="1193105"/>
    <lineage>
        <taxon>Archaea</taxon>
        <taxon>Methanobacteriati</taxon>
        <taxon>Methanobacteriota</taxon>
        <taxon>Stenosarchaea group</taxon>
        <taxon>Halobacteria</taxon>
        <taxon>Halobacteriales</taxon>
        <taxon>Halobacteriaceae</taxon>
    </lineage>
</organism>
<feature type="transmembrane region" description="Helical" evidence="1">
    <location>
        <begin position="60"/>
        <end position="80"/>
    </location>
</feature>
<keyword evidence="3" id="KW-1185">Reference proteome</keyword>
<evidence type="ECO:0000313" key="3">
    <source>
        <dbReference type="Proteomes" id="UP000628840"/>
    </source>
</evidence>
<reference evidence="2 3" key="1">
    <citation type="journal article" date="2019" name="Int. J. Syst. Evol. Microbiol.">
        <title>The Global Catalogue of Microorganisms (GCM) 10K type strain sequencing project: providing services to taxonomists for standard genome sequencing and annotation.</title>
        <authorList>
            <consortium name="The Broad Institute Genomics Platform"/>
            <consortium name="The Broad Institute Genome Sequencing Center for Infectious Disease"/>
            <person name="Wu L."/>
            <person name="Ma J."/>
        </authorList>
    </citation>
    <scope>NUCLEOTIDE SEQUENCE [LARGE SCALE GENOMIC DNA]</scope>
    <source>
        <strain evidence="2 3">JCM 19585</strain>
    </source>
</reference>
<keyword evidence="1" id="KW-0812">Transmembrane</keyword>
<name>A0A830F7M4_9EURY</name>
<feature type="transmembrane region" description="Helical" evidence="1">
    <location>
        <begin position="36"/>
        <end position="53"/>
    </location>
</feature>
<feature type="transmembrane region" description="Helical" evidence="1">
    <location>
        <begin position="12"/>
        <end position="30"/>
    </location>
</feature>
<gene>
    <name evidence="2" type="ORF">GCM10009037_08410</name>
</gene>
<feature type="transmembrane region" description="Helical" evidence="1">
    <location>
        <begin position="86"/>
        <end position="105"/>
    </location>
</feature>
<dbReference type="Proteomes" id="UP000628840">
    <property type="component" value="Unassembled WGS sequence"/>
</dbReference>
<dbReference type="RefSeq" id="WP_188879445.1">
    <property type="nucleotide sequence ID" value="NZ_BMPF01000001.1"/>
</dbReference>
<accession>A0A830F7M4</accession>
<keyword evidence="1" id="KW-0472">Membrane</keyword>
<proteinExistence type="predicted"/>
<protein>
    <submittedName>
        <fullName evidence="2">Uncharacterized protein</fullName>
    </submittedName>
</protein>
<dbReference type="AlphaFoldDB" id="A0A830F7M4"/>
<sequence length="114" mass="11349">MDSVSPGDALQVTGAAVVVAGAVLAVAGVAPSWPVASASFLVMCVCFVVGNLLNGARRRAAVMAVVAVGWAGITGGVRWARPLLTWAGFALVLVAGGYALALGFGRDPLAALRS</sequence>
<evidence type="ECO:0000313" key="2">
    <source>
        <dbReference type="EMBL" id="GGL27124.1"/>
    </source>
</evidence>